<evidence type="ECO:0008006" key="4">
    <source>
        <dbReference type="Google" id="ProtNLM"/>
    </source>
</evidence>
<evidence type="ECO:0000256" key="1">
    <source>
        <dbReference type="SAM" id="Phobius"/>
    </source>
</evidence>
<dbReference type="AlphaFoldDB" id="A0A4S4D4L2"/>
<dbReference type="EMBL" id="SDRB02012628">
    <property type="protein sequence ID" value="THF97147.1"/>
    <property type="molecule type" value="Genomic_DNA"/>
</dbReference>
<gene>
    <name evidence="2" type="ORF">TEA_025551</name>
</gene>
<reference evidence="2 3" key="1">
    <citation type="journal article" date="2018" name="Proc. Natl. Acad. Sci. U.S.A.">
        <title>Draft genome sequence of Camellia sinensis var. sinensis provides insights into the evolution of the tea genome and tea quality.</title>
        <authorList>
            <person name="Wei C."/>
            <person name="Yang H."/>
            <person name="Wang S."/>
            <person name="Zhao J."/>
            <person name="Liu C."/>
            <person name="Gao L."/>
            <person name="Xia E."/>
            <person name="Lu Y."/>
            <person name="Tai Y."/>
            <person name="She G."/>
            <person name="Sun J."/>
            <person name="Cao H."/>
            <person name="Tong W."/>
            <person name="Gao Q."/>
            <person name="Li Y."/>
            <person name="Deng W."/>
            <person name="Jiang X."/>
            <person name="Wang W."/>
            <person name="Chen Q."/>
            <person name="Zhang S."/>
            <person name="Li H."/>
            <person name="Wu J."/>
            <person name="Wang P."/>
            <person name="Li P."/>
            <person name="Shi C."/>
            <person name="Zheng F."/>
            <person name="Jian J."/>
            <person name="Huang B."/>
            <person name="Shan D."/>
            <person name="Shi M."/>
            <person name="Fang C."/>
            <person name="Yue Y."/>
            <person name="Li F."/>
            <person name="Li D."/>
            <person name="Wei S."/>
            <person name="Han B."/>
            <person name="Jiang C."/>
            <person name="Yin Y."/>
            <person name="Xia T."/>
            <person name="Zhang Z."/>
            <person name="Bennetzen J.L."/>
            <person name="Zhao S."/>
            <person name="Wan X."/>
        </authorList>
    </citation>
    <scope>NUCLEOTIDE SEQUENCE [LARGE SCALE GENOMIC DNA]</scope>
    <source>
        <strain evidence="3">cv. Shuchazao</strain>
        <tissue evidence="2">Leaf</tissue>
    </source>
</reference>
<evidence type="ECO:0000313" key="3">
    <source>
        <dbReference type="Proteomes" id="UP000306102"/>
    </source>
</evidence>
<dbReference type="PANTHER" id="PTHR47879:SF2">
    <property type="entry name" value="RETICULON-LIKE PROTEIN B22"/>
    <property type="match status" value="1"/>
</dbReference>
<protein>
    <recommendedName>
        <fullName evidence="4">Reticulon domain-containing protein</fullName>
    </recommendedName>
</protein>
<dbReference type="STRING" id="542762.A0A4S4D4L2"/>
<sequence>MICGSLVYYHYAYKNSSILTLLSDVFLVLFSSLSILGLLFRHIVPVDPLEWQISQDTTNSIFACLANAVGAAESVLRVVATGHDKWLFLKRTISLSSFGSFDSNSMSLKSVNSVSLVDMASEFEQSGTNQDKQYAEQEPTQPPSPLVHANQHPLFLLSSKRGLEYAQLKWCSAIYIENDTFSRMHGCSMSSL</sequence>
<evidence type="ECO:0000313" key="2">
    <source>
        <dbReference type="EMBL" id="THF97147.1"/>
    </source>
</evidence>
<keyword evidence="1" id="KW-1133">Transmembrane helix</keyword>
<dbReference type="PANTHER" id="PTHR47879">
    <property type="entry name" value="RETICULON-LIKE PROTEIN B22"/>
    <property type="match status" value="1"/>
</dbReference>
<keyword evidence="1" id="KW-0812">Transmembrane</keyword>
<keyword evidence="1" id="KW-0472">Membrane</keyword>
<dbReference type="InterPro" id="IPR044177">
    <property type="entry name" value="RTNLB22/23"/>
</dbReference>
<dbReference type="Proteomes" id="UP000306102">
    <property type="component" value="Unassembled WGS sequence"/>
</dbReference>
<organism evidence="2 3">
    <name type="scientific">Camellia sinensis var. sinensis</name>
    <name type="common">China tea</name>
    <dbReference type="NCBI Taxonomy" id="542762"/>
    <lineage>
        <taxon>Eukaryota</taxon>
        <taxon>Viridiplantae</taxon>
        <taxon>Streptophyta</taxon>
        <taxon>Embryophyta</taxon>
        <taxon>Tracheophyta</taxon>
        <taxon>Spermatophyta</taxon>
        <taxon>Magnoliopsida</taxon>
        <taxon>eudicotyledons</taxon>
        <taxon>Gunneridae</taxon>
        <taxon>Pentapetalae</taxon>
        <taxon>asterids</taxon>
        <taxon>Ericales</taxon>
        <taxon>Theaceae</taxon>
        <taxon>Camellia</taxon>
    </lineage>
</organism>
<proteinExistence type="predicted"/>
<feature type="transmembrane region" description="Helical" evidence="1">
    <location>
        <begin position="21"/>
        <end position="40"/>
    </location>
</feature>
<accession>A0A4S4D4L2</accession>
<keyword evidence="3" id="KW-1185">Reference proteome</keyword>
<comment type="caution">
    <text evidence="2">The sequence shown here is derived from an EMBL/GenBank/DDBJ whole genome shotgun (WGS) entry which is preliminary data.</text>
</comment>
<name>A0A4S4D4L2_CAMSN</name>